<evidence type="ECO:0000313" key="3">
    <source>
        <dbReference type="Proteomes" id="UP001300348"/>
    </source>
</evidence>
<organism evidence="2 3">
    <name type="scientific">Xenorhabdus griffiniae</name>
    <dbReference type="NCBI Taxonomy" id="351672"/>
    <lineage>
        <taxon>Bacteria</taxon>
        <taxon>Pseudomonadati</taxon>
        <taxon>Pseudomonadota</taxon>
        <taxon>Gammaproteobacteria</taxon>
        <taxon>Enterobacterales</taxon>
        <taxon>Morganellaceae</taxon>
        <taxon>Xenorhabdus</taxon>
    </lineage>
</organism>
<keyword evidence="3" id="KW-1185">Reference proteome</keyword>
<protein>
    <submittedName>
        <fullName evidence="2">GNAT family N-acetyltransferase</fullName>
        <ecNumber evidence="2">2.3.1.-</ecNumber>
    </submittedName>
</protein>
<dbReference type="Proteomes" id="UP001300348">
    <property type="component" value="Chromosome"/>
</dbReference>
<feature type="domain" description="BioF2-like acetyltransferase" evidence="1">
    <location>
        <begin position="154"/>
        <end position="268"/>
    </location>
</feature>
<keyword evidence="2" id="KW-0808">Transferase</keyword>
<sequence length="316" mass="37333">MNSKKEYRELCNIDESIPLFSQAWWLDATAGDASWDVILYKDKNKNIIGSLPFQFKKKLFFKIITSPRLTQTLGPWIKTDHSQKYAKKLSTEKQIITSLYKQLPKYDLYQQNWHPNYINWLPAYWLGYKQTTNYTYVIDALSDLDSIWKNFENSTRTEIKKAINRFNLSVTIEDNIEEFIRLNRLVFKRQNMQPPYSDEYVRNLDKACKKRNCRAIFFARDDNNIAHAAEYIVWDKNRVYDLMGAADPDLRKSGATSLCMWEAIKFTHSKSKIFDLEGSMIEPIEKLFRAFGAKQVPYFKITKTNSNLLKLYNLIK</sequence>
<reference evidence="2 3" key="1">
    <citation type="journal article" date="2023" name="Access Microbiol">
        <title>The genome of a steinernematid-associated Pseudomonas piscis bacterium encodes the biosynthesis of insect toxins.</title>
        <authorList>
            <person name="Awori R.M."/>
            <person name="Hendre P."/>
            <person name="Amugune N.O."/>
        </authorList>
    </citation>
    <scope>NUCLEOTIDE SEQUENCE [LARGE SCALE GENOMIC DNA]</scope>
    <source>
        <strain evidence="2 3">97</strain>
    </source>
</reference>
<dbReference type="InterPro" id="IPR016181">
    <property type="entry name" value="Acyl_CoA_acyltransferase"/>
</dbReference>
<dbReference type="RefSeq" id="WP_223281731.1">
    <property type="nucleotide sequence ID" value="NZ_CAWPOQ010000318.1"/>
</dbReference>
<dbReference type="PANTHER" id="PTHR36174:SF1">
    <property type="entry name" value="LIPID II:GLYCINE GLYCYLTRANSFERASE"/>
    <property type="match status" value="1"/>
</dbReference>
<proteinExistence type="predicted"/>
<gene>
    <name evidence="2" type="ORF">QL112_020475</name>
</gene>
<keyword evidence="2" id="KW-0012">Acyltransferase</keyword>
<dbReference type="EMBL" id="CP133647">
    <property type="protein sequence ID" value="WNH02087.1"/>
    <property type="molecule type" value="Genomic_DNA"/>
</dbReference>
<dbReference type="Pfam" id="PF13480">
    <property type="entry name" value="Acetyltransf_6"/>
    <property type="match status" value="1"/>
</dbReference>
<dbReference type="InterPro" id="IPR050644">
    <property type="entry name" value="PG_Glycine_Bridge_Synth"/>
</dbReference>
<dbReference type="EC" id="2.3.1.-" evidence="2"/>
<dbReference type="InterPro" id="IPR038740">
    <property type="entry name" value="BioF2-like_GNAT_dom"/>
</dbReference>
<name>A0ABY9XHN7_9GAMM</name>
<accession>A0ABY9XHN7</accession>
<evidence type="ECO:0000313" key="2">
    <source>
        <dbReference type="EMBL" id="WNH02087.1"/>
    </source>
</evidence>
<dbReference type="SUPFAM" id="SSF55729">
    <property type="entry name" value="Acyl-CoA N-acyltransferases (Nat)"/>
    <property type="match status" value="1"/>
</dbReference>
<dbReference type="PANTHER" id="PTHR36174">
    <property type="entry name" value="LIPID II:GLYCINE GLYCYLTRANSFERASE"/>
    <property type="match status" value="1"/>
</dbReference>
<dbReference type="Gene3D" id="3.40.630.30">
    <property type="match status" value="1"/>
</dbReference>
<evidence type="ECO:0000259" key="1">
    <source>
        <dbReference type="Pfam" id="PF13480"/>
    </source>
</evidence>
<dbReference type="GeneID" id="88857985"/>
<dbReference type="GO" id="GO:0016746">
    <property type="term" value="F:acyltransferase activity"/>
    <property type="evidence" value="ECO:0007669"/>
    <property type="project" value="UniProtKB-KW"/>
</dbReference>